<comment type="caution">
    <text evidence="1">The sequence shown here is derived from an EMBL/GenBank/DDBJ whole genome shotgun (WGS) entry which is preliminary data.</text>
</comment>
<sequence length="69" mass="8086">MYKCLKCGNTYKFIGTVKEKGNAFIYQNSDNKKDMDSLTWAFLTSDSRWKSSHNVRRCFYCKSTKIGQI</sequence>
<dbReference type="AlphaFoldDB" id="X1A280"/>
<gene>
    <name evidence="1" type="ORF">S01H4_01090</name>
</gene>
<organism evidence="1">
    <name type="scientific">marine sediment metagenome</name>
    <dbReference type="NCBI Taxonomy" id="412755"/>
    <lineage>
        <taxon>unclassified sequences</taxon>
        <taxon>metagenomes</taxon>
        <taxon>ecological metagenomes</taxon>
    </lineage>
</organism>
<name>X1A280_9ZZZZ</name>
<dbReference type="EMBL" id="BART01000183">
    <property type="protein sequence ID" value="GAG66888.1"/>
    <property type="molecule type" value="Genomic_DNA"/>
</dbReference>
<proteinExistence type="predicted"/>
<accession>X1A280</accession>
<evidence type="ECO:0000313" key="1">
    <source>
        <dbReference type="EMBL" id="GAG66888.1"/>
    </source>
</evidence>
<protein>
    <submittedName>
        <fullName evidence="1">Uncharacterized protein</fullName>
    </submittedName>
</protein>
<reference evidence="1" key="1">
    <citation type="journal article" date="2014" name="Front. Microbiol.">
        <title>High frequency of phylogenetically diverse reductive dehalogenase-homologous genes in deep subseafloor sedimentary metagenomes.</title>
        <authorList>
            <person name="Kawai M."/>
            <person name="Futagami T."/>
            <person name="Toyoda A."/>
            <person name="Takaki Y."/>
            <person name="Nishi S."/>
            <person name="Hori S."/>
            <person name="Arai W."/>
            <person name="Tsubouchi T."/>
            <person name="Morono Y."/>
            <person name="Uchiyama I."/>
            <person name="Ito T."/>
            <person name="Fujiyama A."/>
            <person name="Inagaki F."/>
            <person name="Takami H."/>
        </authorList>
    </citation>
    <scope>NUCLEOTIDE SEQUENCE</scope>
    <source>
        <strain evidence="1">Expedition CK06-06</strain>
    </source>
</reference>